<dbReference type="Pfam" id="PF02535">
    <property type="entry name" value="Zip"/>
    <property type="match status" value="1"/>
</dbReference>
<name>A0A9X1YHV4_9BURK</name>
<feature type="transmembrane region" description="Helical" evidence="5">
    <location>
        <begin position="227"/>
        <end position="245"/>
    </location>
</feature>
<keyword evidence="2 5" id="KW-0812">Transmembrane</keyword>
<evidence type="ECO:0000313" key="6">
    <source>
        <dbReference type="EMBL" id="MCK9686186.1"/>
    </source>
</evidence>
<comment type="subcellular location">
    <subcellularLocation>
        <location evidence="1">Membrane</location>
        <topology evidence="1">Multi-pass membrane protein</topology>
    </subcellularLocation>
</comment>
<dbReference type="GO" id="GO:0016020">
    <property type="term" value="C:membrane"/>
    <property type="evidence" value="ECO:0007669"/>
    <property type="project" value="UniProtKB-SubCell"/>
</dbReference>
<dbReference type="EMBL" id="JAJLJH010000002">
    <property type="protein sequence ID" value="MCK9686186.1"/>
    <property type="molecule type" value="Genomic_DNA"/>
</dbReference>
<keyword evidence="4 5" id="KW-0472">Membrane</keyword>
<feature type="transmembrane region" description="Helical" evidence="5">
    <location>
        <begin position="196"/>
        <end position="215"/>
    </location>
</feature>
<evidence type="ECO:0000256" key="3">
    <source>
        <dbReference type="ARBA" id="ARBA00022989"/>
    </source>
</evidence>
<dbReference type="AlphaFoldDB" id="A0A9X1YHV4"/>
<reference evidence="6" key="1">
    <citation type="submission" date="2021-11" db="EMBL/GenBank/DDBJ databases">
        <title>BS-T2-15 a new species belonging to the Comamonadaceae family isolated from the soil of a French oak forest.</title>
        <authorList>
            <person name="Mieszkin S."/>
            <person name="Alain K."/>
        </authorList>
    </citation>
    <scope>NUCLEOTIDE SEQUENCE</scope>
    <source>
        <strain evidence="6">BS-T2-15</strain>
    </source>
</reference>
<protein>
    <submittedName>
        <fullName evidence="6">ZIP family metal transporter</fullName>
    </submittedName>
</protein>
<feature type="transmembrane region" description="Helical" evidence="5">
    <location>
        <begin position="168"/>
        <end position="190"/>
    </location>
</feature>
<feature type="transmembrane region" description="Helical" evidence="5">
    <location>
        <begin position="64"/>
        <end position="83"/>
    </location>
</feature>
<dbReference type="InterPro" id="IPR003689">
    <property type="entry name" value="ZIP"/>
</dbReference>
<dbReference type="PANTHER" id="PTHR16950:SF16">
    <property type="entry name" value="ZINC TRANSPORTER ZIP13"/>
    <property type="match status" value="1"/>
</dbReference>
<evidence type="ECO:0000256" key="2">
    <source>
        <dbReference type="ARBA" id="ARBA00022692"/>
    </source>
</evidence>
<evidence type="ECO:0000313" key="7">
    <source>
        <dbReference type="Proteomes" id="UP001139353"/>
    </source>
</evidence>
<dbReference type="PANTHER" id="PTHR16950">
    <property type="entry name" value="ZINC TRANSPORTER SLC39A7 HISTIDINE-RICH MEMBRANE PROTEIN KE4"/>
    <property type="match status" value="1"/>
</dbReference>
<organism evidence="6 7">
    <name type="scientific">Scleromatobacter humisilvae</name>
    <dbReference type="NCBI Taxonomy" id="2897159"/>
    <lineage>
        <taxon>Bacteria</taxon>
        <taxon>Pseudomonadati</taxon>
        <taxon>Pseudomonadota</taxon>
        <taxon>Betaproteobacteria</taxon>
        <taxon>Burkholderiales</taxon>
        <taxon>Sphaerotilaceae</taxon>
        <taxon>Scleromatobacter</taxon>
    </lineage>
</organism>
<feature type="transmembrane region" description="Helical" evidence="5">
    <location>
        <begin position="35"/>
        <end position="52"/>
    </location>
</feature>
<dbReference type="RefSeq" id="WP_275682217.1">
    <property type="nucleotide sequence ID" value="NZ_JAJLJH010000002.1"/>
</dbReference>
<evidence type="ECO:0000256" key="4">
    <source>
        <dbReference type="ARBA" id="ARBA00023136"/>
    </source>
</evidence>
<comment type="caution">
    <text evidence="6">The sequence shown here is derived from an EMBL/GenBank/DDBJ whole genome shotgun (WGS) entry which is preliminary data.</text>
</comment>
<gene>
    <name evidence="6" type="ORF">LPC04_10765</name>
</gene>
<proteinExistence type="predicted"/>
<dbReference type="GO" id="GO:0046873">
    <property type="term" value="F:metal ion transmembrane transporter activity"/>
    <property type="evidence" value="ECO:0007669"/>
    <property type="project" value="InterPro"/>
</dbReference>
<sequence length="249" mass="26118">MLAGFSPVALTAAAVVSTLAGGAMALRFRDRLHYLLGFTAGVLLGVVAFDLLPEIFALARTHGFDPSASMIALVVGFLLFHSLEKFVLVHPAQEDHYSHHHHPNVGLASAAVLAGHSCMDGVAIGIGFQVSAMVGVTVAMAVIAHDFSDGLNTVSLMLRHRNSTRRALTMLAVDAVAPLVGVLLTLAFAIPPFQLMTYLGFFAGFLLYIGVSDILPEAHSRAGPGVATKLIALTCCGAAFVYAVVRLSP</sequence>
<keyword evidence="3 5" id="KW-1133">Transmembrane helix</keyword>
<dbReference type="Proteomes" id="UP001139353">
    <property type="component" value="Unassembled WGS sequence"/>
</dbReference>
<evidence type="ECO:0000256" key="1">
    <source>
        <dbReference type="ARBA" id="ARBA00004141"/>
    </source>
</evidence>
<evidence type="ECO:0000256" key="5">
    <source>
        <dbReference type="SAM" id="Phobius"/>
    </source>
</evidence>
<feature type="transmembrane region" description="Helical" evidence="5">
    <location>
        <begin position="122"/>
        <end position="147"/>
    </location>
</feature>
<accession>A0A9X1YHV4</accession>
<keyword evidence="7" id="KW-1185">Reference proteome</keyword>